<dbReference type="eggNOG" id="ENOG502ZR9C">
    <property type="taxonomic scope" value="Bacteria"/>
</dbReference>
<dbReference type="STRING" id="329726.AM1_3371"/>
<protein>
    <submittedName>
        <fullName evidence="1">Uncharacterized protein</fullName>
    </submittedName>
</protein>
<accession>B0C018</accession>
<sequence>MNATDHTETYEMLSKISRIVSLFKEQFLDAHPDLSPWIYDPALRYLIDPHSIDLCFHFPGWHPTCHSHCVLTQIRFSENPKSADARIIDIESMGYTHTEPYWRCRSTTDDWDFDGISPPTLLARKKLEQFFQDVYALFGYSDNSEKSL</sequence>
<name>B0C018_ACAM1</name>
<dbReference type="KEGG" id="amr:AM1_3371"/>
<organism evidence="1 2">
    <name type="scientific">Acaryochloris marina (strain MBIC 11017)</name>
    <dbReference type="NCBI Taxonomy" id="329726"/>
    <lineage>
        <taxon>Bacteria</taxon>
        <taxon>Bacillati</taxon>
        <taxon>Cyanobacteriota</taxon>
        <taxon>Cyanophyceae</taxon>
        <taxon>Acaryochloridales</taxon>
        <taxon>Acaryochloridaceae</taxon>
        <taxon>Acaryochloris</taxon>
    </lineage>
</organism>
<gene>
    <name evidence="1" type="ordered locus">AM1_3371</name>
</gene>
<dbReference type="OrthoDB" id="511517at2"/>
<dbReference type="HOGENOM" id="CLU_1755218_0_0_3"/>
<dbReference type="EMBL" id="CP000828">
    <property type="protein sequence ID" value="ABW28365.1"/>
    <property type="molecule type" value="Genomic_DNA"/>
</dbReference>
<dbReference type="RefSeq" id="WP_012163767.1">
    <property type="nucleotide sequence ID" value="NC_009925.1"/>
</dbReference>
<evidence type="ECO:0000313" key="1">
    <source>
        <dbReference type="EMBL" id="ABW28365.1"/>
    </source>
</evidence>
<keyword evidence="2" id="KW-1185">Reference proteome</keyword>
<reference evidence="1 2" key="1">
    <citation type="journal article" date="2008" name="Proc. Natl. Acad. Sci. U.S.A.">
        <title>Niche adaptation and genome expansion in the chlorophyll d-producing cyanobacterium Acaryochloris marina.</title>
        <authorList>
            <person name="Swingley W.D."/>
            <person name="Chen M."/>
            <person name="Cheung P.C."/>
            <person name="Conrad A.L."/>
            <person name="Dejesa L.C."/>
            <person name="Hao J."/>
            <person name="Honchak B.M."/>
            <person name="Karbach L.E."/>
            <person name="Kurdoglu A."/>
            <person name="Lahiri S."/>
            <person name="Mastrian S.D."/>
            <person name="Miyashita H."/>
            <person name="Page L."/>
            <person name="Ramakrishna P."/>
            <person name="Satoh S."/>
            <person name="Sattley W.M."/>
            <person name="Shimada Y."/>
            <person name="Taylor H.L."/>
            <person name="Tomo T."/>
            <person name="Tsuchiya T."/>
            <person name="Wang Z.T."/>
            <person name="Raymond J."/>
            <person name="Mimuro M."/>
            <person name="Blankenship R.E."/>
            <person name="Touchman J.W."/>
        </authorList>
    </citation>
    <scope>NUCLEOTIDE SEQUENCE [LARGE SCALE GENOMIC DNA]</scope>
    <source>
        <strain evidence="2">MBIC 11017</strain>
    </source>
</reference>
<dbReference type="AlphaFoldDB" id="B0C018"/>
<evidence type="ECO:0000313" key="2">
    <source>
        <dbReference type="Proteomes" id="UP000000268"/>
    </source>
</evidence>
<proteinExistence type="predicted"/>
<dbReference type="Proteomes" id="UP000000268">
    <property type="component" value="Chromosome"/>
</dbReference>